<organism evidence="1 2">
    <name type="scientific">Sphaerobacter thermophilus (strain ATCC 49802 / DSM 20745 / KCCM 41009 / NCIMB 13125 / S 6022)</name>
    <dbReference type="NCBI Taxonomy" id="479434"/>
    <lineage>
        <taxon>Bacteria</taxon>
        <taxon>Pseudomonadati</taxon>
        <taxon>Thermomicrobiota</taxon>
        <taxon>Thermomicrobia</taxon>
        <taxon>Sphaerobacterales</taxon>
        <taxon>Sphaerobacterineae</taxon>
        <taxon>Sphaerobacteraceae</taxon>
        <taxon>Sphaerobacter</taxon>
    </lineage>
</organism>
<reference evidence="2" key="1">
    <citation type="submission" date="2009-11" db="EMBL/GenBank/DDBJ databases">
        <title>The complete chromosome 1 of Sphaerobacter thermophilus DSM 20745.</title>
        <authorList>
            <person name="Lucas S."/>
            <person name="Copeland A."/>
            <person name="Lapidus A."/>
            <person name="Glavina del Rio T."/>
            <person name="Dalin E."/>
            <person name="Tice H."/>
            <person name="Bruce D."/>
            <person name="Goodwin L."/>
            <person name="Pitluck S."/>
            <person name="Kyrpides N."/>
            <person name="Mavromatis K."/>
            <person name="Ivanova N."/>
            <person name="Mikhailova N."/>
            <person name="LaButti K.M."/>
            <person name="Clum A."/>
            <person name="Sun H.I."/>
            <person name="Brettin T."/>
            <person name="Detter J.C."/>
            <person name="Han C."/>
            <person name="Larimer F."/>
            <person name="Land M."/>
            <person name="Hauser L."/>
            <person name="Markowitz V."/>
            <person name="Cheng J.F."/>
            <person name="Hugenholtz P."/>
            <person name="Woyke T."/>
            <person name="Wu D."/>
            <person name="Steenblock K."/>
            <person name="Schneider S."/>
            <person name="Pukall R."/>
            <person name="Goeker M."/>
            <person name="Klenk H.P."/>
            <person name="Eisen J.A."/>
        </authorList>
    </citation>
    <scope>NUCLEOTIDE SEQUENCE [LARGE SCALE GENOMIC DNA]</scope>
    <source>
        <strain evidence="2">ATCC 49802 / DSM 20745 / S 6022</strain>
    </source>
</reference>
<name>D1C130_SPHTD</name>
<evidence type="ECO:0000313" key="2">
    <source>
        <dbReference type="Proteomes" id="UP000002027"/>
    </source>
</evidence>
<dbReference type="RefSeq" id="WP_012870994.1">
    <property type="nucleotide sequence ID" value="NC_013523.1"/>
</dbReference>
<evidence type="ECO:0000313" key="1">
    <source>
        <dbReference type="EMBL" id="ACZ37947.1"/>
    </source>
</evidence>
<sequence>MVDEMGLQERIPLQDLDLLNRLSQYFDSLDQHLRAGHGWFIFNATGARGARIASFIANRLRDYMPMATVYFVPWRDFSLNAYMVAVELESLRPQEGQLEGKVKKEFDIATRVSRDAMVRMVAADLLIVSGMRPEHRHEVIFLDETVARRYDQRLSTILLTPYRADALAEAYEEVVPQSPFWERLYTRMYERSFIAA</sequence>
<dbReference type="eggNOG" id="COG1484">
    <property type="taxonomic scope" value="Bacteria"/>
</dbReference>
<dbReference type="STRING" id="479434.Sthe_0509"/>
<dbReference type="EMBL" id="CP001823">
    <property type="protein sequence ID" value="ACZ37947.1"/>
    <property type="molecule type" value="Genomic_DNA"/>
</dbReference>
<dbReference type="KEGG" id="sti:Sthe_0509"/>
<accession>D1C130</accession>
<dbReference type="AlphaFoldDB" id="D1C130"/>
<keyword evidence="2" id="KW-1185">Reference proteome</keyword>
<dbReference type="Proteomes" id="UP000002027">
    <property type="component" value="Chromosome 1"/>
</dbReference>
<proteinExistence type="predicted"/>
<dbReference type="HOGENOM" id="CLU_1389652_0_0_0"/>
<dbReference type="InParanoid" id="D1C130"/>
<reference evidence="1 2" key="2">
    <citation type="journal article" date="2010" name="Stand. Genomic Sci.">
        <title>Complete genome sequence of Desulfohalobium retbaense type strain (HR(100)).</title>
        <authorList>
            <person name="Spring S."/>
            <person name="Nolan M."/>
            <person name="Lapidus A."/>
            <person name="Glavina Del Rio T."/>
            <person name="Copeland A."/>
            <person name="Tice H."/>
            <person name="Cheng J.F."/>
            <person name="Lucas S."/>
            <person name="Land M."/>
            <person name="Chen F."/>
            <person name="Bruce D."/>
            <person name="Goodwin L."/>
            <person name="Pitluck S."/>
            <person name="Ivanova N."/>
            <person name="Mavromatis K."/>
            <person name="Mikhailova N."/>
            <person name="Pati A."/>
            <person name="Chen A."/>
            <person name="Palaniappan K."/>
            <person name="Hauser L."/>
            <person name="Chang Y.J."/>
            <person name="Jeffries C.D."/>
            <person name="Munk C."/>
            <person name="Kiss H."/>
            <person name="Chain P."/>
            <person name="Han C."/>
            <person name="Brettin T."/>
            <person name="Detter J.C."/>
            <person name="Schuler E."/>
            <person name="Goker M."/>
            <person name="Rohde M."/>
            <person name="Bristow J."/>
            <person name="Eisen J.A."/>
            <person name="Markowitz V."/>
            <person name="Hugenholtz P."/>
            <person name="Kyrpides N.C."/>
            <person name="Klenk H.P."/>
        </authorList>
    </citation>
    <scope>NUCLEOTIDE SEQUENCE [LARGE SCALE GENOMIC DNA]</scope>
    <source>
        <strain evidence="2">ATCC 49802 / DSM 20745 / S 6022</strain>
    </source>
</reference>
<protein>
    <submittedName>
        <fullName evidence="1">Uncharacterized protein</fullName>
    </submittedName>
</protein>
<gene>
    <name evidence="1" type="ordered locus">Sthe_0509</name>
</gene>